<name>A0A3N4JXG7_9PEZI</name>
<proteinExistence type="predicted"/>
<accession>A0A3N4JXG7</accession>
<organism evidence="1 2">
    <name type="scientific">Choiromyces venosus 120613-1</name>
    <dbReference type="NCBI Taxonomy" id="1336337"/>
    <lineage>
        <taxon>Eukaryota</taxon>
        <taxon>Fungi</taxon>
        <taxon>Dikarya</taxon>
        <taxon>Ascomycota</taxon>
        <taxon>Pezizomycotina</taxon>
        <taxon>Pezizomycetes</taxon>
        <taxon>Pezizales</taxon>
        <taxon>Tuberaceae</taxon>
        <taxon>Choiromyces</taxon>
    </lineage>
</organism>
<keyword evidence="2" id="KW-1185">Reference proteome</keyword>
<evidence type="ECO:0000313" key="1">
    <source>
        <dbReference type="EMBL" id="RPB02907.1"/>
    </source>
</evidence>
<evidence type="ECO:0000313" key="2">
    <source>
        <dbReference type="Proteomes" id="UP000276215"/>
    </source>
</evidence>
<gene>
    <name evidence="1" type="ORF">L873DRAFT_1801464</name>
</gene>
<dbReference type="Proteomes" id="UP000276215">
    <property type="component" value="Unassembled WGS sequence"/>
</dbReference>
<dbReference type="EMBL" id="ML120365">
    <property type="protein sequence ID" value="RPB02907.1"/>
    <property type="molecule type" value="Genomic_DNA"/>
</dbReference>
<protein>
    <submittedName>
        <fullName evidence="1">Uncharacterized protein</fullName>
    </submittedName>
</protein>
<reference evidence="1 2" key="1">
    <citation type="journal article" date="2018" name="Nat. Ecol. Evol.">
        <title>Pezizomycetes genomes reveal the molecular basis of ectomycorrhizal truffle lifestyle.</title>
        <authorList>
            <person name="Murat C."/>
            <person name="Payen T."/>
            <person name="Noel B."/>
            <person name="Kuo A."/>
            <person name="Morin E."/>
            <person name="Chen J."/>
            <person name="Kohler A."/>
            <person name="Krizsan K."/>
            <person name="Balestrini R."/>
            <person name="Da Silva C."/>
            <person name="Montanini B."/>
            <person name="Hainaut M."/>
            <person name="Levati E."/>
            <person name="Barry K.W."/>
            <person name="Belfiori B."/>
            <person name="Cichocki N."/>
            <person name="Clum A."/>
            <person name="Dockter R.B."/>
            <person name="Fauchery L."/>
            <person name="Guy J."/>
            <person name="Iotti M."/>
            <person name="Le Tacon F."/>
            <person name="Lindquist E.A."/>
            <person name="Lipzen A."/>
            <person name="Malagnac F."/>
            <person name="Mello A."/>
            <person name="Molinier V."/>
            <person name="Miyauchi S."/>
            <person name="Poulain J."/>
            <person name="Riccioni C."/>
            <person name="Rubini A."/>
            <person name="Sitrit Y."/>
            <person name="Splivallo R."/>
            <person name="Traeger S."/>
            <person name="Wang M."/>
            <person name="Zifcakova L."/>
            <person name="Wipf D."/>
            <person name="Zambonelli A."/>
            <person name="Paolocci F."/>
            <person name="Nowrousian M."/>
            <person name="Ottonello S."/>
            <person name="Baldrian P."/>
            <person name="Spatafora J.W."/>
            <person name="Henrissat B."/>
            <person name="Nagy L.G."/>
            <person name="Aury J.M."/>
            <person name="Wincker P."/>
            <person name="Grigoriev I.V."/>
            <person name="Bonfante P."/>
            <person name="Martin F.M."/>
        </authorList>
    </citation>
    <scope>NUCLEOTIDE SEQUENCE [LARGE SCALE GENOMIC DNA]</scope>
    <source>
        <strain evidence="1 2">120613-1</strain>
    </source>
</reference>
<sequence>MNERVSSPSFHPAAQTVRTATRTAMSDLSFYTTLSSKQANVNIRQMQRVWWTILALPVLGHFLKDVNIVGTRRVLKY</sequence>
<dbReference type="AlphaFoldDB" id="A0A3N4JXG7"/>